<dbReference type="PANTHER" id="PTHR43074">
    <property type="entry name" value="OMEGA-3 POLYUNSATURATED FATTY ACID SYNTHASE PFAB-RELATED"/>
    <property type="match status" value="1"/>
</dbReference>
<protein>
    <submittedName>
        <fullName evidence="3">Acyltransferase domain-containing protein</fullName>
    </submittedName>
</protein>
<dbReference type="SMART" id="SM00825">
    <property type="entry name" value="PKS_KS"/>
    <property type="match status" value="1"/>
</dbReference>
<comment type="caution">
    <text evidence="3">The sequence shown here is derived from an EMBL/GenBank/DDBJ whole genome shotgun (WGS) entry which is preliminary data.</text>
</comment>
<dbReference type="InterPro" id="IPR014031">
    <property type="entry name" value="Ketoacyl_synth_C"/>
</dbReference>
<sequence length="1227" mass="129490">MRFPPIAVVGRGCVLPGALDPDALWRTVAEGRIRLGRVPEGRWGLSPERAIGQPGMYEPDRAWHDIGGYVEGFDEQFDPTGFALPAENLSVLDPSVRWVLHTAREALREAGYEAGPAPGTGLVLGNLSFPSAGMAAYAEQVWRRTGADVRTGTDPRSRFASGLPAHLTARALGLDAGAYALDAACASALYALKLACDRLHDRTADVMVAGAVNCADDLFVHTGFSALSALSRSGRSRPFHRAADGLVPAEGAVLVALMRLEDAVAQGRRVLGVVRGVGLANDGRGAGLLVPSEEGQERAMRAAYKGAGLDPASVSLLECHATGTLVGDRTEVLSTARVFAAADDLAIGSAKGNFGHLITAAGGAGLLKVLGAMEAGIRPPSPASDDPLEALSGTPLRLSRGTETWPGARRAAVSAFGFGGNNAHIVVDSWADGPDRLSERYKPGRRKTRQGTPRKQAQVAVVALAARVANGAGTADFTRALLLGADHAAPREQVEVSLDELRFPPRDLEAAHAQQLLLLDATGEAAAGVRLPRERTMVLTGMGCDPEVARYNARLRAHDLERDAFGDPLDSPAVVGTMANITANRINAQLDLAGPSFAVHAEEASGLAALEIAARAIQAKEADAAVVGAVDLSHEPVHRAALAELGVEQPPGDAAVVLVLKNLALAKKDGDQVLALLENNEDCEDNEGAAELHVGNAWGTEGGRTHGDDGAALIPHFDPTALFGAPHAAVGLLSVAVAVLALHHQVRPRAGKPARPWLEGRTVRVRTGVLEAPPVQCTLRGAQVRGVLGEPAPKLHLYSGADRGGVLDALAAEVESPAGPARLALVARDGAELDELRKAARQWLLGKAPQPPGVAFREAPIDGEIAFTFASGAAAYTGMGSELTLALPKLVRRLGQGPSSLPGSVRWVYDQDDKPDRVVRQIWGASYLCQLHALLTRDVLGITPQATIGYSSGEVNALFAMGAWTDAPAIVRDAGSSPLFAEELAGSFAAVRRVWEREGIAGERWATHLVGASAEQVREAIAAEPAVHLMGINSPDCCTVGGESVACERVLRRLSPQYALALDYDMAAHAPEVREVRDAWRELHLRPTRHVPDVRFYTCGTREHYTASADAAADAITSQVINTVDFVGTVERAWQDGVRVFIEHGPKSLCTDWIRKILGDREHLAVALDAPDRHDVRHLMRSVAELAAAGVPLDSAALHDLLSAAAPPSPRRDGRRLTFPAHPPAVR</sequence>
<dbReference type="InterPro" id="IPR001227">
    <property type="entry name" value="Ac_transferase_dom_sf"/>
</dbReference>
<dbReference type="InterPro" id="IPR014043">
    <property type="entry name" value="Acyl_transferase_dom"/>
</dbReference>
<feature type="region of interest" description="Disordered" evidence="1">
    <location>
        <begin position="1205"/>
        <end position="1227"/>
    </location>
</feature>
<feature type="non-terminal residue" evidence="3">
    <location>
        <position position="1227"/>
    </location>
</feature>
<dbReference type="GO" id="GO:0016747">
    <property type="term" value="F:acyltransferase activity, transferring groups other than amino-acyl groups"/>
    <property type="evidence" value="ECO:0007669"/>
    <property type="project" value="UniProtKB-ARBA"/>
</dbReference>
<dbReference type="InterPro" id="IPR016039">
    <property type="entry name" value="Thiolase-like"/>
</dbReference>
<dbReference type="CDD" id="cd00833">
    <property type="entry name" value="PKS"/>
    <property type="match status" value="1"/>
</dbReference>
<keyword evidence="3" id="KW-0012">Acyltransferase</keyword>
<feature type="domain" description="Ketosynthase family 3 (KS3)" evidence="2">
    <location>
        <begin position="3"/>
        <end position="429"/>
    </location>
</feature>
<dbReference type="Gene3D" id="3.40.366.10">
    <property type="entry name" value="Malonyl-Coenzyme A Acyl Carrier Protein, domain 2"/>
    <property type="match status" value="1"/>
</dbReference>
<dbReference type="SUPFAM" id="SSF53901">
    <property type="entry name" value="Thiolase-like"/>
    <property type="match status" value="3"/>
</dbReference>
<dbReference type="SUPFAM" id="SSF52151">
    <property type="entry name" value="FabD/lysophospholipase-like"/>
    <property type="match status" value="1"/>
</dbReference>
<reference evidence="3 4" key="1">
    <citation type="submission" date="2020-02" db="EMBL/GenBank/DDBJ databases">
        <title>Whole-genome analyses of novel actinobacteria.</title>
        <authorList>
            <person name="Sahin N."/>
            <person name="Tokatli A."/>
        </authorList>
    </citation>
    <scope>NUCLEOTIDE SEQUENCE [LARGE SCALE GENOMIC DNA]</scope>
    <source>
        <strain evidence="3 4">YC504</strain>
    </source>
</reference>
<dbReference type="InterPro" id="IPR020841">
    <property type="entry name" value="PKS_Beta-ketoAc_synthase_dom"/>
</dbReference>
<dbReference type="RefSeq" id="WP_165336484.1">
    <property type="nucleotide sequence ID" value="NZ_JAAKZW010000280.1"/>
</dbReference>
<dbReference type="Pfam" id="PF00698">
    <property type="entry name" value="Acyl_transf_1"/>
    <property type="match status" value="1"/>
</dbReference>
<dbReference type="Pfam" id="PF02801">
    <property type="entry name" value="Ketoacyl-synt_C"/>
    <property type="match status" value="1"/>
</dbReference>
<dbReference type="AlphaFoldDB" id="A0A6G4XWD6"/>
<keyword evidence="4" id="KW-1185">Reference proteome</keyword>
<organism evidence="3 4">
    <name type="scientific">Streptomyces mesophilus</name>
    <dbReference type="NCBI Taxonomy" id="1775132"/>
    <lineage>
        <taxon>Bacteria</taxon>
        <taxon>Bacillati</taxon>
        <taxon>Actinomycetota</taxon>
        <taxon>Actinomycetes</taxon>
        <taxon>Kitasatosporales</taxon>
        <taxon>Streptomycetaceae</taxon>
        <taxon>Streptomyces</taxon>
    </lineage>
</organism>
<dbReference type="Gene3D" id="3.40.47.10">
    <property type="match status" value="2"/>
</dbReference>
<evidence type="ECO:0000313" key="4">
    <source>
        <dbReference type="Proteomes" id="UP000481109"/>
    </source>
</evidence>
<dbReference type="PANTHER" id="PTHR43074:SF1">
    <property type="entry name" value="BETA-KETOACYL SYNTHASE FAMILY PROTEIN-RELATED"/>
    <property type="match status" value="1"/>
</dbReference>
<dbReference type="Proteomes" id="UP000481109">
    <property type="component" value="Unassembled WGS sequence"/>
</dbReference>
<evidence type="ECO:0000259" key="2">
    <source>
        <dbReference type="PROSITE" id="PS52004"/>
    </source>
</evidence>
<dbReference type="Gene3D" id="3.30.70.3290">
    <property type="match status" value="1"/>
</dbReference>
<dbReference type="InterPro" id="IPR014030">
    <property type="entry name" value="Ketoacyl_synth_N"/>
</dbReference>
<gene>
    <name evidence="3" type="ORF">G6045_36275</name>
</gene>
<dbReference type="InterPro" id="IPR052568">
    <property type="entry name" value="PKS-FAS_Synthase"/>
</dbReference>
<evidence type="ECO:0000313" key="3">
    <source>
        <dbReference type="EMBL" id="NGO81080.1"/>
    </source>
</evidence>
<name>A0A6G4XWD6_9ACTN</name>
<dbReference type="PROSITE" id="PS52004">
    <property type="entry name" value="KS3_2"/>
    <property type="match status" value="1"/>
</dbReference>
<accession>A0A6G4XWD6</accession>
<keyword evidence="3" id="KW-0808">Transferase</keyword>
<dbReference type="SMART" id="SM00827">
    <property type="entry name" value="PKS_AT"/>
    <property type="match status" value="1"/>
</dbReference>
<proteinExistence type="predicted"/>
<dbReference type="InterPro" id="IPR016035">
    <property type="entry name" value="Acyl_Trfase/lysoPLipase"/>
</dbReference>
<dbReference type="Pfam" id="PF00109">
    <property type="entry name" value="ketoacyl-synt"/>
    <property type="match status" value="2"/>
</dbReference>
<dbReference type="Gene3D" id="3.30.70.250">
    <property type="entry name" value="Malonyl-CoA ACP transacylase, ACP-binding"/>
    <property type="match status" value="1"/>
</dbReference>
<dbReference type="EMBL" id="JAAKZW010000280">
    <property type="protein sequence ID" value="NGO81080.1"/>
    <property type="molecule type" value="Genomic_DNA"/>
</dbReference>
<evidence type="ECO:0000256" key="1">
    <source>
        <dbReference type="SAM" id="MobiDB-lite"/>
    </source>
</evidence>